<dbReference type="InterPro" id="IPR003439">
    <property type="entry name" value="ABC_transporter-like_ATP-bd"/>
</dbReference>
<dbReference type="GO" id="GO:0010043">
    <property type="term" value="P:response to zinc ion"/>
    <property type="evidence" value="ECO:0007669"/>
    <property type="project" value="TreeGrafter"/>
</dbReference>
<dbReference type="PROSITE" id="PS50893">
    <property type="entry name" value="ABC_TRANSPORTER_2"/>
    <property type="match status" value="1"/>
</dbReference>
<dbReference type="PROSITE" id="PS00211">
    <property type="entry name" value="ABC_TRANSPORTER_1"/>
    <property type="match status" value="1"/>
</dbReference>
<dbReference type="Proteomes" id="UP000243106">
    <property type="component" value="Unassembled WGS sequence"/>
</dbReference>
<dbReference type="InterPro" id="IPR003593">
    <property type="entry name" value="AAA+_ATPase"/>
</dbReference>
<dbReference type="EMBL" id="FOXV01000013">
    <property type="protein sequence ID" value="SFQ61169.1"/>
    <property type="molecule type" value="Genomic_DNA"/>
</dbReference>
<evidence type="ECO:0000256" key="7">
    <source>
        <dbReference type="ARBA" id="ARBA00022967"/>
    </source>
</evidence>
<dbReference type="GO" id="GO:0006829">
    <property type="term" value="P:zinc ion transport"/>
    <property type="evidence" value="ECO:0007669"/>
    <property type="project" value="UniProtKB-KW"/>
</dbReference>
<keyword evidence="1" id="KW-0813">Transport</keyword>
<dbReference type="InterPro" id="IPR027417">
    <property type="entry name" value="P-loop_NTPase"/>
</dbReference>
<keyword evidence="2" id="KW-1003">Cell membrane</keyword>
<organism evidence="11 12">
    <name type="scientific">Roseivivax halotolerans</name>
    <dbReference type="NCBI Taxonomy" id="93684"/>
    <lineage>
        <taxon>Bacteria</taxon>
        <taxon>Pseudomonadati</taxon>
        <taxon>Pseudomonadota</taxon>
        <taxon>Alphaproteobacteria</taxon>
        <taxon>Rhodobacterales</taxon>
        <taxon>Roseobacteraceae</taxon>
        <taxon>Roseivivax</taxon>
    </lineage>
</organism>
<evidence type="ECO:0000256" key="5">
    <source>
        <dbReference type="ARBA" id="ARBA00022840"/>
    </source>
</evidence>
<feature type="domain" description="ABC transporter" evidence="10">
    <location>
        <begin position="9"/>
        <end position="224"/>
    </location>
</feature>
<name>A0A1I5ZXG6_9RHOB</name>
<keyword evidence="6" id="KW-0864">Zinc transport</keyword>
<dbReference type="InterPro" id="IPR017871">
    <property type="entry name" value="ABC_transporter-like_CS"/>
</dbReference>
<dbReference type="Pfam" id="PF00005">
    <property type="entry name" value="ABC_tran"/>
    <property type="match status" value="1"/>
</dbReference>
<dbReference type="SUPFAM" id="SSF52540">
    <property type="entry name" value="P-loop containing nucleoside triphosphate hydrolases"/>
    <property type="match status" value="1"/>
</dbReference>
<dbReference type="Gene3D" id="3.40.50.300">
    <property type="entry name" value="P-loop containing nucleotide triphosphate hydrolases"/>
    <property type="match status" value="1"/>
</dbReference>
<accession>A0A1I5ZXG6</accession>
<dbReference type="RefSeq" id="WP_245760290.1">
    <property type="nucleotide sequence ID" value="NZ_FOXV01000013.1"/>
</dbReference>
<sequence>MMRDAAPLVSVHDLTVRYGEAAVLRDVDLDVAPGEIVTIVGPNGSGKSTLIKAILGGVKHSAGRIERKPGLQIGYVPQRLVLDPTLPMNVERFLSLPHRIPASRAREALERAGVPEIGKRQMAALSGGQFQRALLARAILEEPDLLILDEAAAGLDQPGAAAFYRRIHEVREETGCGVLMISHDLHVVMSASDRVICLNGHVCCAGTPEVVANAPDYRRLFGEGTRGAFALYRHNHDHRHSQDHVQDAAE</sequence>
<proteinExistence type="predicted"/>
<keyword evidence="7" id="KW-1278">Translocase</keyword>
<dbReference type="GO" id="GO:0005524">
    <property type="term" value="F:ATP binding"/>
    <property type="evidence" value="ECO:0007669"/>
    <property type="project" value="UniProtKB-KW"/>
</dbReference>
<keyword evidence="4" id="KW-0862">Zinc</keyword>
<dbReference type="STRING" id="93684.SAMN05421853_11312"/>
<dbReference type="AlphaFoldDB" id="A0A1I5ZXG6"/>
<protein>
    <submittedName>
        <fullName evidence="11">Zinc transport system ATP-binding protein</fullName>
    </submittedName>
</protein>
<keyword evidence="3" id="KW-0547">Nucleotide-binding</keyword>
<evidence type="ECO:0000256" key="2">
    <source>
        <dbReference type="ARBA" id="ARBA00022475"/>
    </source>
</evidence>
<keyword evidence="12" id="KW-1185">Reference proteome</keyword>
<dbReference type="PANTHER" id="PTHR42734:SF9">
    <property type="entry name" value="ZINC IMPORT ATP-BINDING PROTEIN ZNUC"/>
    <property type="match status" value="1"/>
</dbReference>
<dbReference type="PANTHER" id="PTHR42734">
    <property type="entry name" value="METAL TRANSPORT SYSTEM ATP-BINDING PROTEIN TM_0124-RELATED"/>
    <property type="match status" value="1"/>
</dbReference>
<evidence type="ECO:0000259" key="10">
    <source>
        <dbReference type="PROSITE" id="PS50893"/>
    </source>
</evidence>
<evidence type="ECO:0000256" key="1">
    <source>
        <dbReference type="ARBA" id="ARBA00022448"/>
    </source>
</evidence>
<evidence type="ECO:0000256" key="6">
    <source>
        <dbReference type="ARBA" id="ARBA00022906"/>
    </source>
</evidence>
<evidence type="ECO:0000256" key="9">
    <source>
        <dbReference type="ARBA" id="ARBA00023136"/>
    </source>
</evidence>
<dbReference type="SMART" id="SM00382">
    <property type="entry name" value="AAA"/>
    <property type="match status" value="1"/>
</dbReference>
<keyword evidence="5 11" id="KW-0067">ATP-binding</keyword>
<gene>
    <name evidence="11" type="ORF">SAMN05421853_11312</name>
</gene>
<evidence type="ECO:0000256" key="8">
    <source>
        <dbReference type="ARBA" id="ARBA00023065"/>
    </source>
</evidence>
<evidence type="ECO:0000256" key="4">
    <source>
        <dbReference type="ARBA" id="ARBA00022833"/>
    </source>
</evidence>
<dbReference type="InterPro" id="IPR050153">
    <property type="entry name" value="Metal_Ion_Import_ABC"/>
</dbReference>
<evidence type="ECO:0000256" key="3">
    <source>
        <dbReference type="ARBA" id="ARBA00022741"/>
    </source>
</evidence>
<evidence type="ECO:0000313" key="11">
    <source>
        <dbReference type="EMBL" id="SFQ61169.1"/>
    </source>
</evidence>
<keyword evidence="9" id="KW-0472">Membrane</keyword>
<keyword evidence="8" id="KW-0406">Ion transport</keyword>
<dbReference type="GO" id="GO:0016887">
    <property type="term" value="F:ATP hydrolysis activity"/>
    <property type="evidence" value="ECO:0007669"/>
    <property type="project" value="InterPro"/>
</dbReference>
<evidence type="ECO:0000313" key="12">
    <source>
        <dbReference type="Proteomes" id="UP000243106"/>
    </source>
</evidence>
<reference evidence="12" key="1">
    <citation type="submission" date="2016-10" db="EMBL/GenBank/DDBJ databases">
        <authorList>
            <person name="Varghese N."/>
            <person name="Submissions S."/>
        </authorList>
    </citation>
    <scope>NUCLEOTIDE SEQUENCE [LARGE SCALE GENOMIC DNA]</scope>
    <source>
        <strain evidence="12">JCM 10271</strain>
    </source>
</reference>